<dbReference type="GO" id="GO:0046982">
    <property type="term" value="F:protein heterodimerization activity"/>
    <property type="evidence" value="ECO:0007669"/>
    <property type="project" value="InterPro"/>
</dbReference>
<sequence length="127" mass="14067">MTSGRFTQSQRAGILFPAKRIHRYLKRGRYSKRVGAGSSVYLAAVLEYLVAEILDLSGKAAQDNSRVIINSRFLTLGIRNDTELADLRATVTISEGGVLPFIHPNLLLPSPGAQAYDSRRRIVHDDE</sequence>
<dbReference type="PRINTS" id="PR00620">
    <property type="entry name" value="HISTONEH2A"/>
</dbReference>
<keyword evidence="1" id="KW-0539">Nucleus</keyword>
<dbReference type="EMBL" id="QEAP01000543">
    <property type="protein sequence ID" value="TPX64504.1"/>
    <property type="molecule type" value="Genomic_DNA"/>
</dbReference>
<dbReference type="GO" id="GO:0003677">
    <property type="term" value="F:DNA binding"/>
    <property type="evidence" value="ECO:0007669"/>
    <property type="project" value="UniProtKB-KW"/>
</dbReference>
<dbReference type="InterPro" id="IPR002119">
    <property type="entry name" value="Histone_H2A"/>
</dbReference>
<evidence type="ECO:0000256" key="1">
    <source>
        <dbReference type="RuleBase" id="RU003767"/>
    </source>
</evidence>
<dbReference type="OrthoDB" id="9421954at2759"/>
<reference evidence="3 4" key="1">
    <citation type="journal article" date="2019" name="Sci. Rep.">
        <title>Comparative genomics of chytrid fungi reveal insights into the obligate biotrophic and pathogenic lifestyle of Synchytrium endobioticum.</title>
        <authorList>
            <person name="van de Vossenberg B.T.L.H."/>
            <person name="Warris S."/>
            <person name="Nguyen H.D.T."/>
            <person name="van Gent-Pelzer M.P.E."/>
            <person name="Joly D.L."/>
            <person name="van de Geest H.C."/>
            <person name="Bonants P.J.M."/>
            <person name="Smith D.S."/>
            <person name="Levesque C.A."/>
            <person name="van der Lee T.A.J."/>
        </authorList>
    </citation>
    <scope>NUCLEOTIDE SEQUENCE [LARGE SCALE GENOMIC DNA]</scope>
    <source>
        <strain evidence="3 4">CBS 675.73</strain>
    </source>
</reference>
<dbReference type="InterPro" id="IPR032454">
    <property type="entry name" value="Histone_H2A_C"/>
</dbReference>
<dbReference type="Proteomes" id="UP000320333">
    <property type="component" value="Unassembled WGS sequence"/>
</dbReference>
<dbReference type="Pfam" id="PF16211">
    <property type="entry name" value="Histone_H2A_C"/>
    <property type="match status" value="1"/>
</dbReference>
<name>A0A507EKX1_9FUNG</name>
<comment type="subunit">
    <text evidence="1">The nucleosome is a histone octamer containing two molecules each of H2A, H2B, H3 and H4 assembled in one H3-H4 heterotetramer and two H2A-H2B heterodimers. The octamer wraps approximately 147 bp of DNA.</text>
</comment>
<keyword evidence="1" id="KW-0544">Nucleosome core</keyword>
<dbReference type="PANTHER" id="PTHR23430">
    <property type="entry name" value="HISTONE H2A"/>
    <property type="match status" value="1"/>
</dbReference>
<comment type="similarity">
    <text evidence="1">Belongs to the histone H2A family.</text>
</comment>
<organism evidence="3 4">
    <name type="scientific">Chytriomyces confervae</name>
    <dbReference type="NCBI Taxonomy" id="246404"/>
    <lineage>
        <taxon>Eukaryota</taxon>
        <taxon>Fungi</taxon>
        <taxon>Fungi incertae sedis</taxon>
        <taxon>Chytridiomycota</taxon>
        <taxon>Chytridiomycota incertae sedis</taxon>
        <taxon>Chytridiomycetes</taxon>
        <taxon>Chytridiales</taxon>
        <taxon>Chytriomycetaceae</taxon>
        <taxon>Chytriomyces</taxon>
    </lineage>
</organism>
<comment type="subcellular location">
    <subcellularLocation>
        <location evidence="1">Nucleus</location>
    </subcellularLocation>
</comment>
<dbReference type="GO" id="GO:0000786">
    <property type="term" value="C:nucleosome"/>
    <property type="evidence" value="ECO:0007669"/>
    <property type="project" value="UniProtKB-KW"/>
</dbReference>
<dbReference type="InterPro" id="IPR009072">
    <property type="entry name" value="Histone-fold"/>
</dbReference>
<gene>
    <name evidence="3" type="ORF">CcCBS67573_g08391</name>
</gene>
<keyword evidence="1" id="KW-0158">Chromosome</keyword>
<dbReference type="SMART" id="SM00414">
    <property type="entry name" value="H2A"/>
    <property type="match status" value="1"/>
</dbReference>
<comment type="caution">
    <text evidence="3">The sequence shown here is derived from an EMBL/GenBank/DDBJ whole genome shotgun (WGS) entry which is preliminary data.</text>
</comment>
<dbReference type="GO" id="GO:0005634">
    <property type="term" value="C:nucleus"/>
    <property type="evidence" value="ECO:0007669"/>
    <property type="project" value="UniProtKB-SubCell"/>
</dbReference>
<feature type="domain" description="Histone H2A C-terminal" evidence="2">
    <location>
        <begin position="83"/>
        <end position="107"/>
    </location>
</feature>
<keyword evidence="4" id="KW-1185">Reference proteome</keyword>
<protein>
    <recommendedName>
        <fullName evidence="1">Histone H2A</fullName>
    </recommendedName>
</protein>
<keyword evidence="1" id="KW-0238">DNA-binding</keyword>
<dbReference type="STRING" id="246404.A0A507EKX1"/>
<evidence type="ECO:0000259" key="2">
    <source>
        <dbReference type="Pfam" id="PF16211"/>
    </source>
</evidence>
<evidence type="ECO:0000313" key="3">
    <source>
        <dbReference type="EMBL" id="TPX64504.1"/>
    </source>
</evidence>
<dbReference type="AlphaFoldDB" id="A0A507EKX1"/>
<dbReference type="CDD" id="cd00074">
    <property type="entry name" value="HFD_H2A"/>
    <property type="match status" value="1"/>
</dbReference>
<dbReference type="GO" id="GO:0030527">
    <property type="term" value="F:structural constituent of chromatin"/>
    <property type="evidence" value="ECO:0007669"/>
    <property type="project" value="InterPro"/>
</dbReference>
<dbReference type="Gene3D" id="1.10.20.10">
    <property type="entry name" value="Histone, subunit A"/>
    <property type="match status" value="1"/>
</dbReference>
<accession>A0A507EKX1</accession>
<evidence type="ECO:0000313" key="4">
    <source>
        <dbReference type="Proteomes" id="UP000320333"/>
    </source>
</evidence>
<proteinExistence type="inferred from homology"/>
<dbReference type="SUPFAM" id="SSF47113">
    <property type="entry name" value="Histone-fold"/>
    <property type="match status" value="1"/>
</dbReference>